<dbReference type="AlphaFoldDB" id="A0A8H7WI78"/>
<dbReference type="PANTHER" id="PTHR38049">
    <property type="entry name" value="RICIN B LECTIN DOMAIN-CONTAINING PROTEIN"/>
    <property type="match status" value="1"/>
</dbReference>
<name>A0A8H7WI78_9HELO</name>
<organism evidence="2 3">
    <name type="scientific">Cadophora malorum</name>
    <dbReference type="NCBI Taxonomy" id="108018"/>
    <lineage>
        <taxon>Eukaryota</taxon>
        <taxon>Fungi</taxon>
        <taxon>Dikarya</taxon>
        <taxon>Ascomycota</taxon>
        <taxon>Pezizomycotina</taxon>
        <taxon>Leotiomycetes</taxon>
        <taxon>Helotiales</taxon>
        <taxon>Ploettnerulaceae</taxon>
        <taxon>Cadophora</taxon>
    </lineage>
</organism>
<sequence length="208" mass="23753">MSMLIALLTCPALLATNEAIRQGQTKDRREEHRARRCNLVVSCSDPSPLSVEIDHRQVALKDSRLYIKTNPADTALHPFAGYYLPYPTPPENTPYEGLVSTITDEAPILNWIYVDRETYQVKYGVKADANPNITGPFDCTRQDKRLTLDKWEGFLAVKEDDGEWGLYFDVDEDMLIGKLGLGKHVLEVELCRWEKRIRRGQPLGDMRT</sequence>
<gene>
    <name evidence="2" type="ORF">IFR04_001519</name>
</gene>
<feature type="chain" id="PRO_5034293277" evidence="1">
    <location>
        <begin position="20"/>
        <end position="208"/>
    </location>
</feature>
<dbReference type="PANTHER" id="PTHR38049:SF2">
    <property type="entry name" value="RICIN B LECTIN DOMAIN-CONTAINING PROTEIN"/>
    <property type="match status" value="1"/>
</dbReference>
<keyword evidence="1" id="KW-0732">Signal</keyword>
<evidence type="ECO:0000313" key="3">
    <source>
        <dbReference type="Proteomes" id="UP000664132"/>
    </source>
</evidence>
<protein>
    <submittedName>
        <fullName evidence="2">Uncharacterized protein</fullName>
    </submittedName>
</protein>
<reference evidence="2" key="1">
    <citation type="submission" date="2021-02" db="EMBL/GenBank/DDBJ databases">
        <title>Genome sequence Cadophora malorum strain M34.</title>
        <authorList>
            <person name="Stefanovic E."/>
            <person name="Vu D."/>
            <person name="Scully C."/>
            <person name="Dijksterhuis J."/>
            <person name="Roader J."/>
            <person name="Houbraken J."/>
        </authorList>
    </citation>
    <scope>NUCLEOTIDE SEQUENCE</scope>
    <source>
        <strain evidence="2">M34</strain>
    </source>
</reference>
<feature type="signal peptide" evidence="1">
    <location>
        <begin position="1"/>
        <end position="19"/>
    </location>
</feature>
<dbReference type="Proteomes" id="UP000664132">
    <property type="component" value="Unassembled WGS sequence"/>
</dbReference>
<accession>A0A8H7WI78</accession>
<dbReference type="EMBL" id="JAFJYH010000011">
    <property type="protein sequence ID" value="KAG4425369.1"/>
    <property type="molecule type" value="Genomic_DNA"/>
</dbReference>
<evidence type="ECO:0000313" key="2">
    <source>
        <dbReference type="EMBL" id="KAG4425369.1"/>
    </source>
</evidence>
<evidence type="ECO:0000256" key="1">
    <source>
        <dbReference type="SAM" id="SignalP"/>
    </source>
</evidence>
<comment type="caution">
    <text evidence="2">The sequence shown here is derived from an EMBL/GenBank/DDBJ whole genome shotgun (WGS) entry which is preliminary data.</text>
</comment>
<proteinExistence type="predicted"/>
<dbReference type="OrthoDB" id="3928002at2759"/>
<keyword evidence="3" id="KW-1185">Reference proteome</keyword>